<dbReference type="STRING" id="1856405.BFC17_10060"/>
<comment type="similarity">
    <text evidence="1">Belongs to the membrane fusion protein (MFP) (TC 8.A.1) family.</text>
</comment>
<dbReference type="Gene3D" id="2.40.50.100">
    <property type="match status" value="1"/>
</dbReference>
<organism evidence="5 6">
    <name type="scientific">Alteromonas lipolytica</name>
    <dbReference type="NCBI Taxonomy" id="1856405"/>
    <lineage>
        <taxon>Bacteria</taxon>
        <taxon>Pseudomonadati</taxon>
        <taxon>Pseudomonadota</taxon>
        <taxon>Gammaproteobacteria</taxon>
        <taxon>Alteromonadales</taxon>
        <taxon>Alteromonadaceae</taxon>
        <taxon>Alteromonas/Salinimonas group</taxon>
        <taxon>Alteromonas</taxon>
    </lineage>
</organism>
<reference evidence="5 6" key="1">
    <citation type="submission" date="2016-09" db="EMBL/GenBank/DDBJ databases">
        <title>Alteromonas lipolytica, a new species isolated from sea water.</title>
        <authorList>
            <person name="Wu Y.-H."/>
            <person name="Cheng H."/>
            <person name="Xu X.-W."/>
        </authorList>
    </citation>
    <scope>NUCLEOTIDE SEQUENCE [LARGE SCALE GENOMIC DNA]</scope>
    <source>
        <strain evidence="5 6">JW12</strain>
    </source>
</reference>
<gene>
    <name evidence="5" type="ORF">BFC17_10060</name>
</gene>
<dbReference type="Gene3D" id="2.40.30.170">
    <property type="match status" value="1"/>
</dbReference>
<evidence type="ECO:0000313" key="6">
    <source>
        <dbReference type="Proteomes" id="UP000176037"/>
    </source>
</evidence>
<dbReference type="AlphaFoldDB" id="A0A1E8FKP6"/>
<feature type="signal peptide" evidence="2">
    <location>
        <begin position="1"/>
        <end position="26"/>
    </location>
</feature>
<dbReference type="PANTHER" id="PTHR30469">
    <property type="entry name" value="MULTIDRUG RESISTANCE PROTEIN MDTA"/>
    <property type="match status" value="1"/>
</dbReference>
<keyword evidence="6" id="KW-1185">Reference proteome</keyword>
<dbReference type="NCBIfam" id="TIGR01730">
    <property type="entry name" value="RND_mfp"/>
    <property type="match status" value="1"/>
</dbReference>
<protein>
    <submittedName>
        <fullName evidence="5">Efflux transporter periplasmic adaptor subunit</fullName>
    </submittedName>
</protein>
<dbReference type="GO" id="GO:1990281">
    <property type="term" value="C:efflux pump complex"/>
    <property type="evidence" value="ECO:0007669"/>
    <property type="project" value="TreeGrafter"/>
</dbReference>
<dbReference type="PANTHER" id="PTHR30469:SF16">
    <property type="entry name" value="HAE1 FAMILY EFFLUX PUMP MFP COMPONENT"/>
    <property type="match status" value="1"/>
</dbReference>
<evidence type="ECO:0000259" key="4">
    <source>
        <dbReference type="Pfam" id="PF25954"/>
    </source>
</evidence>
<dbReference type="Gene3D" id="2.40.420.20">
    <property type="match status" value="1"/>
</dbReference>
<sequence>MLKFLKKSLWITALLQLAVITLPVSAQSWGGRGNSAKLVVLNNIEFMYEQKNVEAVGTAEAVKSVTLYPAVADEVTAVNFKPGQKVTKGDVLITLDDRRQVVAVRRAELQLEEAERVLKRLIDSRDRGAVAQSEIDTARTARDLARVTLDEANADLEDRRVIAPFSGYVGLTDVEVGDRVTTTTVITTLDDRSNLYVNFRAPESAVTLLMSESKVTLQPWASRDVSLSANIAQLDSRINNTDRTMAARALLANERDIYRPGMSFRVKLNLQGELYAAIPEAALLWGATGAYIYTAVDNKAKRVDVSVHQRLRGTILVSGDLQDGDVLVAEGIQSLREGQAITTSLARREANE</sequence>
<name>A0A1E8FKP6_9ALTE</name>
<dbReference type="RefSeq" id="WP_070174857.1">
    <property type="nucleotide sequence ID" value="NZ_BMJR01000004.1"/>
</dbReference>
<dbReference type="OrthoDB" id="9806939at2"/>
<comment type="caution">
    <text evidence="5">The sequence shown here is derived from an EMBL/GenBank/DDBJ whole genome shotgun (WGS) entry which is preliminary data.</text>
</comment>
<proteinExistence type="inferred from homology"/>
<dbReference type="Proteomes" id="UP000176037">
    <property type="component" value="Unassembled WGS sequence"/>
</dbReference>
<dbReference type="Gene3D" id="1.10.287.470">
    <property type="entry name" value="Helix hairpin bin"/>
    <property type="match status" value="1"/>
</dbReference>
<feature type="domain" description="Multidrug resistance protein MdtA-like barrel-sandwich hybrid" evidence="3">
    <location>
        <begin position="64"/>
        <end position="183"/>
    </location>
</feature>
<dbReference type="InterPro" id="IPR058625">
    <property type="entry name" value="MdtA-like_BSH"/>
</dbReference>
<dbReference type="SUPFAM" id="SSF111369">
    <property type="entry name" value="HlyD-like secretion proteins"/>
    <property type="match status" value="1"/>
</dbReference>
<dbReference type="InterPro" id="IPR058792">
    <property type="entry name" value="Beta-barrel_RND_2"/>
</dbReference>
<dbReference type="Pfam" id="PF25917">
    <property type="entry name" value="BSH_RND"/>
    <property type="match status" value="1"/>
</dbReference>
<dbReference type="InterPro" id="IPR006143">
    <property type="entry name" value="RND_pump_MFP"/>
</dbReference>
<evidence type="ECO:0000313" key="5">
    <source>
        <dbReference type="EMBL" id="OFI36013.1"/>
    </source>
</evidence>
<dbReference type="EMBL" id="MJIC01000004">
    <property type="protein sequence ID" value="OFI36013.1"/>
    <property type="molecule type" value="Genomic_DNA"/>
</dbReference>
<evidence type="ECO:0000259" key="3">
    <source>
        <dbReference type="Pfam" id="PF25917"/>
    </source>
</evidence>
<dbReference type="GO" id="GO:0015562">
    <property type="term" value="F:efflux transmembrane transporter activity"/>
    <property type="evidence" value="ECO:0007669"/>
    <property type="project" value="TreeGrafter"/>
</dbReference>
<accession>A0A1E8FKP6</accession>
<keyword evidence="2" id="KW-0732">Signal</keyword>
<dbReference type="Pfam" id="PF25954">
    <property type="entry name" value="Beta-barrel_RND_2"/>
    <property type="match status" value="1"/>
</dbReference>
<feature type="chain" id="PRO_5009214377" evidence="2">
    <location>
        <begin position="27"/>
        <end position="352"/>
    </location>
</feature>
<feature type="domain" description="CusB-like beta-barrel" evidence="4">
    <location>
        <begin position="196"/>
        <end position="269"/>
    </location>
</feature>
<evidence type="ECO:0000256" key="2">
    <source>
        <dbReference type="SAM" id="SignalP"/>
    </source>
</evidence>
<evidence type="ECO:0000256" key="1">
    <source>
        <dbReference type="ARBA" id="ARBA00009477"/>
    </source>
</evidence>